<evidence type="ECO:0000256" key="1">
    <source>
        <dbReference type="SAM" id="MobiDB-lite"/>
    </source>
</evidence>
<evidence type="ECO:0000313" key="3">
    <source>
        <dbReference type="Proteomes" id="UP001283361"/>
    </source>
</evidence>
<feature type="compositionally biased region" description="Basic and acidic residues" evidence="1">
    <location>
        <begin position="1"/>
        <end position="17"/>
    </location>
</feature>
<keyword evidence="3" id="KW-1185">Reference proteome</keyword>
<comment type="caution">
    <text evidence="2">The sequence shown here is derived from an EMBL/GenBank/DDBJ whole genome shotgun (WGS) entry which is preliminary data.</text>
</comment>
<dbReference type="EMBL" id="JAWDGP010000708">
    <property type="protein sequence ID" value="KAK3798178.1"/>
    <property type="molecule type" value="Genomic_DNA"/>
</dbReference>
<name>A0AAE1E9T2_9GAST</name>
<feature type="compositionally biased region" description="Polar residues" evidence="1">
    <location>
        <begin position="21"/>
        <end position="37"/>
    </location>
</feature>
<organism evidence="2 3">
    <name type="scientific">Elysia crispata</name>
    <name type="common">lettuce slug</name>
    <dbReference type="NCBI Taxonomy" id="231223"/>
    <lineage>
        <taxon>Eukaryota</taxon>
        <taxon>Metazoa</taxon>
        <taxon>Spiralia</taxon>
        <taxon>Lophotrochozoa</taxon>
        <taxon>Mollusca</taxon>
        <taxon>Gastropoda</taxon>
        <taxon>Heterobranchia</taxon>
        <taxon>Euthyneura</taxon>
        <taxon>Panpulmonata</taxon>
        <taxon>Sacoglossa</taxon>
        <taxon>Placobranchoidea</taxon>
        <taxon>Plakobranchidae</taxon>
        <taxon>Elysia</taxon>
    </lineage>
</organism>
<evidence type="ECO:0000313" key="2">
    <source>
        <dbReference type="EMBL" id="KAK3798178.1"/>
    </source>
</evidence>
<dbReference type="AlphaFoldDB" id="A0AAE1E9T2"/>
<dbReference type="Proteomes" id="UP001283361">
    <property type="component" value="Unassembled WGS sequence"/>
</dbReference>
<accession>A0AAE1E9T2</accession>
<feature type="region of interest" description="Disordered" evidence="1">
    <location>
        <begin position="1"/>
        <end position="37"/>
    </location>
</feature>
<gene>
    <name evidence="2" type="ORF">RRG08_009500</name>
</gene>
<sequence length="74" mass="7943">MERQGGEDVKSDTDGGREVSAGNTAASNKQTGSSCNIKNSEAVWIAKQKKIFSNGSQALINLAQDDNDKQNNRD</sequence>
<proteinExistence type="predicted"/>
<reference evidence="2" key="1">
    <citation type="journal article" date="2023" name="G3 (Bethesda)">
        <title>A reference genome for the long-term kleptoplast-retaining sea slug Elysia crispata morphotype clarki.</title>
        <authorList>
            <person name="Eastman K.E."/>
            <person name="Pendleton A.L."/>
            <person name="Shaikh M.A."/>
            <person name="Suttiyut T."/>
            <person name="Ogas R."/>
            <person name="Tomko P."/>
            <person name="Gavelis G."/>
            <person name="Widhalm J.R."/>
            <person name="Wisecaver J.H."/>
        </authorList>
    </citation>
    <scope>NUCLEOTIDE SEQUENCE</scope>
    <source>
        <strain evidence="2">ECLA1</strain>
    </source>
</reference>
<protein>
    <submittedName>
        <fullName evidence="2">Uncharacterized protein</fullName>
    </submittedName>
</protein>